<keyword evidence="2" id="KW-1185">Reference proteome</keyword>
<proteinExistence type="predicted"/>
<gene>
    <name evidence="1" type="ORF">EV702DRAFT_1047247</name>
</gene>
<dbReference type="Proteomes" id="UP000714275">
    <property type="component" value="Unassembled WGS sequence"/>
</dbReference>
<protein>
    <submittedName>
        <fullName evidence="1">Uncharacterized protein</fullName>
    </submittedName>
</protein>
<reference evidence="1" key="1">
    <citation type="journal article" date="2020" name="New Phytol.">
        <title>Comparative genomics reveals dynamic genome evolution in host specialist ectomycorrhizal fungi.</title>
        <authorList>
            <person name="Lofgren L.A."/>
            <person name="Nguyen N.H."/>
            <person name="Vilgalys R."/>
            <person name="Ruytinx J."/>
            <person name="Liao H.L."/>
            <person name="Branco S."/>
            <person name="Kuo A."/>
            <person name="LaButti K."/>
            <person name="Lipzen A."/>
            <person name="Andreopoulos W."/>
            <person name="Pangilinan J."/>
            <person name="Riley R."/>
            <person name="Hundley H."/>
            <person name="Na H."/>
            <person name="Barry K."/>
            <person name="Grigoriev I.V."/>
            <person name="Stajich J.E."/>
            <person name="Kennedy P.G."/>
        </authorList>
    </citation>
    <scope>NUCLEOTIDE SEQUENCE</scope>
    <source>
        <strain evidence="1">DOB743</strain>
    </source>
</reference>
<evidence type="ECO:0000313" key="1">
    <source>
        <dbReference type="EMBL" id="KAG1775147.1"/>
    </source>
</evidence>
<sequence>MDPITFRFSDLPTELALLVLRYAAQPTFDQAEDMRCQVRDAPRTPAHHIAAKIRNVRVFVQALLVQEAYKKASGDLQFESRGDNLTPAHLLADPRGYALQLSECLLAISLLIPTILAAPSLALSWTSVDFIECLEHAWKSRPATLVNEEHSRPT</sequence>
<evidence type="ECO:0000313" key="2">
    <source>
        <dbReference type="Proteomes" id="UP000714275"/>
    </source>
</evidence>
<dbReference type="AlphaFoldDB" id="A0A9P6ZR47"/>
<dbReference type="EMBL" id="JABBWD010000036">
    <property type="protein sequence ID" value="KAG1775147.1"/>
    <property type="molecule type" value="Genomic_DNA"/>
</dbReference>
<organism evidence="1 2">
    <name type="scientific">Suillus placidus</name>
    <dbReference type="NCBI Taxonomy" id="48579"/>
    <lineage>
        <taxon>Eukaryota</taxon>
        <taxon>Fungi</taxon>
        <taxon>Dikarya</taxon>
        <taxon>Basidiomycota</taxon>
        <taxon>Agaricomycotina</taxon>
        <taxon>Agaricomycetes</taxon>
        <taxon>Agaricomycetidae</taxon>
        <taxon>Boletales</taxon>
        <taxon>Suillineae</taxon>
        <taxon>Suillaceae</taxon>
        <taxon>Suillus</taxon>
    </lineage>
</organism>
<accession>A0A9P6ZR47</accession>
<dbReference type="OrthoDB" id="2606310at2759"/>
<comment type="caution">
    <text evidence="1">The sequence shown here is derived from an EMBL/GenBank/DDBJ whole genome shotgun (WGS) entry which is preliminary data.</text>
</comment>
<name>A0A9P6ZR47_9AGAM</name>